<dbReference type="Gene3D" id="4.10.520.10">
    <property type="entry name" value="IHF-like DNA-binding proteins"/>
    <property type="match status" value="1"/>
</dbReference>
<evidence type="ECO:0000256" key="3">
    <source>
        <dbReference type="SAM" id="MobiDB-lite"/>
    </source>
</evidence>
<evidence type="ECO:0000313" key="5">
    <source>
        <dbReference type="Proteomes" id="UP001314263"/>
    </source>
</evidence>
<protein>
    <submittedName>
        <fullName evidence="4">Uncharacterized protein</fullName>
    </submittedName>
</protein>
<gene>
    <name evidence="4" type="ORF">CVIRNUC_002172</name>
</gene>
<comment type="caution">
    <text evidence="4">The sequence shown here is derived from an EMBL/GenBank/DDBJ whole genome shotgun (WGS) entry which is preliminary data.</text>
</comment>
<accession>A0AAV1HYP4</accession>
<evidence type="ECO:0000256" key="1">
    <source>
        <dbReference type="ARBA" id="ARBA00023125"/>
    </source>
</evidence>
<sequence>MMTALKLYGNTLLANARVSASAGTSAARCRARTLVVRAAKASPPAIKQGDFVEKLSTELGIPQTKAKDALKKVLDLISEEVSAGNKVSFQGFGTFLPRERAARKGRNPQTQEPISLPASKTPSFTAAKGFKDRLNGNGKA</sequence>
<reference evidence="4 5" key="1">
    <citation type="submission" date="2023-10" db="EMBL/GenBank/DDBJ databases">
        <authorList>
            <person name="Maclean D."/>
            <person name="Macfadyen A."/>
        </authorList>
    </citation>
    <scope>NUCLEOTIDE SEQUENCE [LARGE SCALE GENOMIC DNA]</scope>
</reference>
<dbReference type="CDD" id="cd13831">
    <property type="entry name" value="HU"/>
    <property type="match status" value="1"/>
</dbReference>
<dbReference type="AlphaFoldDB" id="A0AAV1HYP4"/>
<feature type="compositionally biased region" description="Polar residues" evidence="3">
    <location>
        <begin position="107"/>
        <end position="124"/>
    </location>
</feature>
<dbReference type="PRINTS" id="PR01727">
    <property type="entry name" value="DNABINDINGHU"/>
</dbReference>
<dbReference type="GO" id="GO:0030527">
    <property type="term" value="F:structural constituent of chromatin"/>
    <property type="evidence" value="ECO:0007669"/>
    <property type="project" value="InterPro"/>
</dbReference>
<dbReference type="Proteomes" id="UP001314263">
    <property type="component" value="Unassembled WGS sequence"/>
</dbReference>
<dbReference type="PANTHER" id="PTHR33175">
    <property type="entry name" value="DNA-BINDING PROTEIN HU"/>
    <property type="match status" value="1"/>
</dbReference>
<dbReference type="PANTHER" id="PTHR33175:SF3">
    <property type="entry name" value="DNA-BINDING PROTEIN HU-BETA"/>
    <property type="match status" value="1"/>
</dbReference>
<evidence type="ECO:0000313" key="4">
    <source>
        <dbReference type="EMBL" id="CAK0752789.1"/>
    </source>
</evidence>
<organism evidence="4 5">
    <name type="scientific">Coccomyxa viridis</name>
    <dbReference type="NCBI Taxonomy" id="1274662"/>
    <lineage>
        <taxon>Eukaryota</taxon>
        <taxon>Viridiplantae</taxon>
        <taxon>Chlorophyta</taxon>
        <taxon>core chlorophytes</taxon>
        <taxon>Trebouxiophyceae</taxon>
        <taxon>Trebouxiophyceae incertae sedis</taxon>
        <taxon>Coccomyxaceae</taxon>
        <taxon>Coccomyxa</taxon>
    </lineage>
</organism>
<proteinExistence type="inferred from homology"/>
<feature type="region of interest" description="Disordered" evidence="3">
    <location>
        <begin position="98"/>
        <end position="140"/>
    </location>
</feature>
<dbReference type="InterPro" id="IPR000119">
    <property type="entry name" value="Hist_DNA-bd"/>
</dbReference>
<dbReference type="GO" id="GO:0003677">
    <property type="term" value="F:DNA binding"/>
    <property type="evidence" value="ECO:0007669"/>
    <property type="project" value="UniProtKB-KW"/>
</dbReference>
<dbReference type="PROSITE" id="PS00045">
    <property type="entry name" value="HISTONE_LIKE"/>
    <property type="match status" value="1"/>
</dbReference>
<comment type="similarity">
    <text evidence="2">Belongs to the bacterial histone-like protein family.</text>
</comment>
<dbReference type="SMART" id="SM00411">
    <property type="entry name" value="BHL"/>
    <property type="match status" value="1"/>
</dbReference>
<keyword evidence="1" id="KW-0238">DNA-binding</keyword>
<evidence type="ECO:0000256" key="2">
    <source>
        <dbReference type="RuleBase" id="RU003939"/>
    </source>
</evidence>
<dbReference type="InterPro" id="IPR010992">
    <property type="entry name" value="IHF-like_DNA-bd_dom_sf"/>
</dbReference>
<keyword evidence="5" id="KW-1185">Reference proteome</keyword>
<name>A0AAV1HYP4_9CHLO</name>
<dbReference type="InterPro" id="IPR020816">
    <property type="entry name" value="Histone-like_DNA-bd_CS"/>
</dbReference>
<dbReference type="Pfam" id="PF00216">
    <property type="entry name" value="Bac_DNA_binding"/>
    <property type="match status" value="1"/>
</dbReference>
<dbReference type="SUPFAM" id="SSF47729">
    <property type="entry name" value="IHF-like DNA-binding proteins"/>
    <property type="match status" value="1"/>
</dbReference>
<dbReference type="EMBL" id="CAUYUE010000003">
    <property type="protein sequence ID" value="CAK0752789.1"/>
    <property type="molecule type" value="Genomic_DNA"/>
</dbReference>